<keyword evidence="1" id="KW-0436">Ligase</keyword>
<dbReference type="Gene3D" id="3.30.300.30">
    <property type="match status" value="1"/>
</dbReference>
<feature type="compositionally biased region" description="Polar residues" evidence="2">
    <location>
        <begin position="133"/>
        <end position="145"/>
    </location>
</feature>
<evidence type="ECO:0000313" key="4">
    <source>
        <dbReference type="EMBL" id="GAA2489623.1"/>
    </source>
</evidence>
<proteinExistence type="predicted"/>
<evidence type="ECO:0000256" key="2">
    <source>
        <dbReference type="SAM" id="MobiDB-lite"/>
    </source>
</evidence>
<dbReference type="InterPro" id="IPR000873">
    <property type="entry name" value="AMP-dep_synth/lig_dom"/>
</dbReference>
<gene>
    <name evidence="4" type="ORF">GCM10010276_30720</name>
</gene>
<dbReference type="RefSeq" id="WP_344400768.1">
    <property type="nucleotide sequence ID" value="NZ_BAAASG010000007.1"/>
</dbReference>
<dbReference type="Gene3D" id="2.30.38.10">
    <property type="entry name" value="Luciferase, Domain 3"/>
    <property type="match status" value="1"/>
</dbReference>
<dbReference type="PANTHER" id="PTHR45527">
    <property type="entry name" value="NONRIBOSOMAL PEPTIDE SYNTHETASE"/>
    <property type="match status" value="1"/>
</dbReference>
<dbReference type="EMBL" id="BAAASG010000007">
    <property type="protein sequence ID" value="GAA2489623.1"/>
    <property type="molecule type" value="Genomic_DNA"/>
</dbReference>
<keyword evidence="5" id="KW-1185">Reference proteome</keyword>
<dbReference type="NCBIfam" id="TIGR01733">
    <property type="entry name" value="AA-adenyl-dom"/>
    <property type="match status" value="1"/>
</dbReference>
<evidence type="ECO:0000256" key="1">
    <source>
        <dbReference type="ARBA" id="ARBA00022598"/>
    </source>
</evidence>
<evidence type="ECO:0000259" key="3">
    <source>
        <dbReference type="Pfam" id="PF00501"/>
    </source>
</evidence>
<name>A0ABP5Z240_STRLO</name>
<dbReference type="SUPFAM" id="SSF56801">
    <property type="entry name" value="Acetyl-CoA synthetase-like"/>
    <property type="match status" value="1"/>
</dbReference>
<dbReference type="Pfam" id="PF00501">
    <property type="entry name" value="AMP-binding"/>
    <property type="match status" value="1"/>
</dbReference>
<evidence type="ECO:0000313" key="5">
    <source>
        <dbReference type="Proteomes" id="UP001501777"/>
    </source>
</evidence>
<feature type="domain" description="AMP-dependent synthetase/ligase" evidence="3">
    <location>
        <begin position="6"/>
        <end position="367"/>
    </location>
</feature>
<dbReference type="InterPro" id="IPR010071">
    <property type="entry name" value="AA_adenyl_dom"/>
</dbReference>
<comment type="caution">
    <text evidence="4">The sequence shown here is derived from an EMBL/GenBank/DDBJ whole genome shotgun (WGS) entry which is preliminary data.</text>
</comment>
<protein>
    <recommendedName>
        <fullName evidence="3">AMP-dependent synthetase/ligase domain-containing protein</fullName>
    </recommendedName>
</protein>
<reference evidence="5" key="1">
    <citation type="journal article" date="2019" name="Int. J. Syst. Evol. Microbiol.">
        <title>The Global Catalogue of Microorganisms (GCM) 10K type strain sequencing project: providing services to taxonomists for standard genome sequencing and annotation.</title>
        <authorList>
            <consortium name="The Broad Institute Genomics Platform"/>
            <consortium name="The Broad Institute Genome Sequencing Center for Infectious Disease"/>
            <person name="Wu L."/>
            <person name="Ma J."/>
        </authorList>
    </citation>
    <scope>NUCLEOTIDE SEQUENCE [LARGE SCALE GENOMIC DNA]</scope>
    <source>
        <strain evidence="5">JCM 4395</strain>
    </source>
</reference>
<organism evidence="4 5">
    <name type="scientific">Streptomyces longisporus</name>
    <dbReference type="NCBI Taxonomy" id="1948"/>
    <lineage>
        <taxon>Bacteria</taxon>
        <taxon>Bacillati</taxon>
        <taxon>Actinomycetota</taxon>
        <taxon>Actinomycetes</taxon>
        <taxon>Kitasatosporales</taxon>
        <taxon>Streptomycetaceae</taxon>
        <taxon>Streptomyces</taxon>
    </lineage>
</organism>
<accession>A0ABP5Z240</accession>
<dbReference type="PANTHER" id="PTHR45527:SF10">
    <property type="entry name" value="PYOCHELIN SYNTHASE PCHF"/>
    <property type="match status" value="1"/>
</dbReference>
<dbReference type="Proteomes" id="UP001501777">
    <property type="component" value="Unassembled WGS sequence"/>
</dbReference>
<sequence>MDLIDSAAAKYADDPALRTTSGVALTHGELAAESSLLAEHLAAHGVLPRTPVGLLVDHVPEAVVAIHAILRADAYYVPLDPRWPARRTAEVLKASDISHVLVTEPYCGRAGDIGEDMTVIAVRHGSEPEMLASSVSRPSARQQETGPAGPDDLAYTIFTSGSTGRPKAVAVRHTSVVNLIEWFNRRNFVDPSDILLQTAAFSFDLSVYDVFGVLAAGASVLLLPDADLEELEEIAIALVEHPVTLWNSAPAMFTAVTLLLDESSRRHRDRLRRVFLSGDWIPLNTLDVLRREFPRATLVALGGATEACVWSNDFVVDEVDPSWRSIPYGHPMQNSRYYVLHDDLTPCDVDEPGELYITGVCVAAGYLGDPALTADRFLPDPWDRGEGYTMYRTGDRARWTSNGWVEFLGRMDSQVKIHGFRIELGEIEQVAMRVLDVDEAIALKLGDGDSPYLALALRASGELDARTVREKLGEWLPRYMEPRRVVVCRTFPVGQTGKVDRAALRELFQPAG</sequence>
<feature type="region of interest" description="Disordered" evidence="2">
    <location>
        <begin position="131"/>
        <end position="152"/>
    </location>
</feature>
<dbReference type="Gene3D" id="3.40.50.980">
    <property type="match status" value="2"/>
</dbReference>
<dbReference type="InterPro" id="IPR045851">
    <property type="entry name" value="AMP-bd_C_sf"/>
</dbReference>